<gene>
    <name evidence="2" type="ORF">N475_25135</name>
</gene>
<dbReference type="GO" id="GO:0005524">
    <property type="term" value="F:ATP binding"/>
    <property type="evidence" value="ECO:0007669"/>
    <property type="project" value="InterPro"/>
</dbReference>
<dbReference type="SUPFAM" id="SSF52540">
    <property type="entry name" value="P-loop containing nucleoside triphosphate hydrolases"/>
    <property type="match status" value="1"/>
</dbReference>
<dbReference type="GO" id="GO:0016887">
    <property type="term" value="F:ATP hydrolysis activity"/>
    <property type="evidence" value="ECO:0007669"/>
    <property type="project" value="InterPro"/>
</dbReference>
<reference evidence="2 3" key="1">
    <citation type="submission" date="2013-07" db="EMBL/GenBank/DDBJ databases">
        <title>Comparative Genomic and Metabolomic Analysis of Twelve Strains of Pseudoalteromonas luteoviolacea.</title>
        <authorList>
            <person name="Vynne N.G."/>
            <person name="Mansson M."/>
            <person name="Gram L."/>
        </authorList>
    </citation>
    <scope>NUCLEOTIDE SEQUENCE [LARGE SCALE GENOMIC DNA]</scope>
    <source>
        <strain evidence="2 3">DSM 6061</strain>
    </source>
</reference>
<dbReference type="InterPro" id="IPR027417">
    <property type="entry name" value="P-loop_NTPase"/>
</dbReference>
<evidence type="ECO:0000259" key="1">
    <source>
        <dbReference type="Pfam" id="PF13304"/>
    </source>
</evidence>
<evidence type="ECO:0000313" key="2">
    <source>
        <dbReference type="EMBL" id="KZN29862.1"/>
    </source>
</evidence>
<accession>A0A166UE36</accession>
<dbReference type="RefSeq" id="WP_063366082.1">
    <property type="nucleotide sequence ID" value="NZ_AQHB01000044.1"/>
</dbReference>
<dbReference type="Proteomes" id="UP000076643">
    <property type="component" value="Unassembled WGS sequence"/>
</dbReference>
<organism evidence="2 3">
    <name type="scientific">Pseudoalteromonas luteoviolacea DSM 6061</name>
    <dbReference type="NCBI Taxonomy" id="1365250"/>
    <lineage>
        <taxon>Bacteria</taxon>
        <taxon>Pseudomonadati</taxon>
        <taxon>Pseudomonadota</taxon>
        <taxon>Gammaproteobacteria</taxon>
        <taxon>Alteromonadales</taxon>
        <taxon>Pseudoalteromonadaceae</taxon>
        <taxon>Pseudoalteromonas</taxon>
    </lineage>
</organism>
<evidence type="ECO:0000313" key="3">
    <source>
        <dbReference type="Proteomes" id="UP000076643"/>
    </source>
</evidence>
<dbReference type="InterPro" id="IPR003959">
    <property type="entry name" value="ATPase_AAA_core"/>
</dbReference>
<dbReference type="Pfam" id="PF13304">
    <property type="entry name" value="AAA_21"/>
    <property type="match status" value="1"/>
</dbReference>
<dbReference type="EMBL" id="AUYB01000155">
    <property type="protein sequence ID" value="KZN29862.1"/>
    <property type="molecule type" value="Genomic_DNA"/>
</dbReference>
<dbReference type="Gene3D" id="3.40.50.300">
    <property type="entry name" value="P-loop containing nucleotide triphosphate hydrolases"/>
    <property type="match status" value="1"/>
</dbReference>
<keyword evidence="3" id="KW-1185">Reference proteome</keyword>
<feature type="domain" description="ATPase AAA-type core" evidence="1">
    <location>
        <begin position="43"/>
        <end position="325"/>
    </location>
</feature>
<dbReference type="AlphaFoldDB" id="A0A166UE36"/>
<name>A0A166UE36_9GAMM</name>
<protein>
    <recommendedName>
        <fullName evidence="1">ATPase AAA-type core domain-containing protein</fullName>
    </recommendedName>
</protein>
<dbReference type="PATRIC" id="fig|1365250.3.peg.5026"/>
<sequence>MLVKVAVKGFRNFNNWFEFDFRSRKAYEFNSNVLHGDLIKHSMVYGKNGKGKSNLGLAILDITCHLNDVNVLPSLSSNYLNADSESELAEFKYQFDFDGIEVVYEYGKSDFKTTVYEKLTIDSELVLQLDRRDSDIAKFGFIGAETLRNDFSSRAISAVKFISSSALLADNTVNSTFFKFIEFVAGMVFFRTLNRNKEFHGQVIDSKRLSQAIIEKGKVKDFEEFLNASGVECKLQINGPKYDEVIEFVFGSKNIEFSLVASTGTMSLGVFYYWYLKLLSNEISFAFIDEFDAYYHFSLSKNIVRKLSELQCQTVLTTHNISLMSNELLRPDCYFLLDDVQKPFYSLVDKELRKAHNLEKIYKGLS</sequence>
<comment type="caution">
    <text evidence="2">The sequence shown here is derived from an EMBL/GenBank/DDBJ whole genome shotgun (WGS) entry which is preliminary data.</text>
</comment>
<proteinExistence type="predicted"/>